<dbReference type="Proteomes" id="UP000774699">
    <property type="component" value="Unassembled WGS sequence"/>
</dbReference>
<feature type="transmembrane region" description="Helical" evidence="1">
    <location>
        <begin position="83"/>
        <end position="102"/>
    </location>
</feature>
<name>A0A8T4C8I8_9ARCH</name>
<keyword evidence="1" id="KW-0472">Membrane</keyword>
<evidence type="ECO:0000256" key="1">
    <source>
        <dbReference type="SAM" id="Phobius"/>
    </source>
</evidence>
<evidence type="ECO:0000313" key="2">
    <source>
        <dbReference type="EMBL" id="MBM3282534.1"/>
    </source>
</evidence>
<sequence length="175" mass="19582">MGLLVPSGTHPQRKHPRYVHLEPEPWTHAQPKKHPFHLLKNPISLPDKFAWDDLAQQIVGALVLAAPLAVTEEVWHLSAQLDFYRIGAIVFLTLLFNILLMYYAKYQVIEQERLLGIVPTRLFSQMVVSYTAAGVMLTLLGVIGYEVVGWEPTLKLIVFVGLFSNIGAGAADLLK</sequence>
<reference evidence="2" key="1">
    <citation type="submission" date="2019-03" db="EMBL/GenBank/DDBJ databases">
        <title>Lake Tanganyika Metagenome-Assembled Genomes (MAGs).</title>
        <authorList>
            <person name="Tran P."/>
        </authorList>
    </citation>
    <scope>NUCLEOTIDE SEQUENCE</scope>
    <source>
        <strain evidence="2">M_DeepCast_50m_m2_156</strain>
    </source>
</reference>
<protein>
    <submittedName>
        <fullName evidence="2">DUF2391 family protein</fullName>
    </submittedName>
</protein>
<proteinExistence type="predicted"/>
<dbReference type="EMBL" id="VGJJ01000041">
    <property type="protein sequence ID" value="MBM3282534.1"/>
    <property type="molecule type" value="Genomic_DNA"/>
</dbReference>
<evidence type="ECO:0000313" key="3">
    <source>
        <dbReference type="Proteomes" id="UP000774699"/>
    </source>
</evidence>
<keyword evidence="1" id="KW-0812">Transmembrane</keyword>
<accession>A0A8T4C8I8</accession>
<organism evidence="2 3">
    <name type="scientific">Candidatus Iainarchaeum sp</name>
    <dbReference type="NCBI Taxonomy" id="3101447"/>
    <lineage>
        <taxon>Archaea</taxon>
        <taxon>Candidatus Iainarchaeota</taxon>
        <taxon>Candidatus Iainarchaeia</taxon>
        <taxon>Candidatus Iainarchaeales</taxon>
        <taxon>Candidatus Iainarchaeaceae</taxon>
        <taxon>Candidatus Iainarchaeum</taxon>
    </lineage>
</organism>
<dbReference type="Pfam" id="PF09622">
    <property type="entry name" value="DUF2391"/>
    <property type="match status" value="1"/>
</dbReference>
<keyword evidence="1" id="KW-1133">Transmembrane helix</keyword>
<feature type="transmembrane region" description="Helical" evidence="1">
    <location>
        <begin position="122"/>
        <end position="144"/>
    </location>
</feature>
<gene>
    <name evidence="2" type="ORF">FJY86_04325</name>
</gene>
<comment type="caution">
    <text evidence="2">The sequence shown here is derived from an EMBL/GenBank/DDBJ whole genome shotgun (WGS) entry which is preliminary data.</text>
</comment>
<dbReference type="AlphaFoldDB" id="A0A8T4C8I8"/>
<dbReference type="InterPro" id="IPR024464">
    <property type="entry name" value="DUF2391"/>
</dbReference>